<keyword evidence="13" id="KW-0378">Hydrolase</keyword>
<feature type="transmembrane region" description="Helical" evidence="9">
    <location>
        <begin position="36"/>
        <end position="61"/>
    </location>
</feature>
<evidence type="ECO:0000256" key="1">
    <source>
        <dbReference type="ARBA" id="ARBA00004651"/>
    </source>
</evidence>
<evidence type="ECO:0000256" key="6">
    <source>
        <dbReference type="ARBA" id="ARBA00022840"/>
    </source>
</evidence>
<dbReference type="PANTHER" id="PTHR43394:SF1">
    <property type="entry name" value="ATP-BINDING CASSETTE SUB-FAMILY B MEMBER 10, MITOCHONDRIAL"/>
    <property type="match status" value="1"/>
</dbReference>
<organism evidence="13 14">
    <name type="scientific">Mycoplasmopsis caviae</name>
    <dbReference type="NCBI Taxonomy" id="55603"/>
    <lineage>
        <taxon>Bacteria</taxon>
        <taxon>Bacillati</taxon>
        <taxon>Mycoplasmatota</taxon>
        <taxon>Mycoplasmoidales</taxon>
        <taxon>Metamycoplasmataceae</taxon>
        <taxon>Mycoplasmopsis</taxon>
    </lineage>
</organism>
<dbReference type="SMART" id="SM00382">
    <property type="entry name" value="AAA"/>
    <property type="match status" value="1"/>
</dbReference>
<reference evidence="13 14" key="1">
    <citation type="submission" date="2018-12" db="EMBL/GenBank/DDBJ databases">
        <authorList>
            <consortium name="Pathogen Informatics"/>
        </authorList>
    </citation>
    <scope>NUCLEOTIDE SEQUENCE [LARGE SCALE GENOMIC DNA]</scope>
    <source>
        <strain evidence="13 14">NCTC10126</strain>
    </source>
</reference>
<keyword evidence="3" id="KW-0813">Transport</keyword>
<dbReference type="GO" id="GO:0005886">
    <property type="term" value="C:plasma membrane"/>
    <property type="evidence" value="ECO:0007669"/>
    <property type="project" value="UniProtKB-SubCell"/>
</dbReference>
<dbReference type="Pfam" id="PF00005">
    <property type="entry name" value="ABC_tran"/>
    <property type="match status" value="1"/>
</dbReference>
<dbReference type="PROSITE" id="PS50929">
    <property type="entry name" value="ABC_TM1F"/>
    <property type="match status" value="1"/>
</dbReference>
<dbReference type="Pfam" id="PF00664">
    <property type="entry name" value="ABC_membrane"/>
    <property type="match status" value="1"/>
</dbReference>
<dbReference type="InterPro" id="IPR011527">
    <property type="entry name" value="ABC1_TM_dom"/>
</dbReference>
<name>A0A3P8MEV5_9BACT</name>
<evidence type="ECO:0000313" key="12">
    <source>
        <dbReference type="EMBL" id="UUD34763.1"/>
    </source>
</evidence>
<dbReference type="InterPro" id="IPR039421">
    <property type="entry name" value="Type_1_exporter"/>
</dbReference>
<dbReference type="InterPro" id="IPR003439">
    <property type="entry name" value="ABC_transporter-like_ATP-bd"/>
</dbReference>
<feature type="domain" description="ABC transporter" evidence="10">
    <location>
        <begin position="367"/>
        <end position="603"/>
    </location>
</feature>
<dbReference type="OrthoDB" id="383768at2"/>
<dbReference type="GO" id="GO:0005524">
    <property type="term" value="F:ATP binding"/>
    <property type="evidence" value="ECO:0007669"/>
    <property type="project" value="UniProtKB-KW"/>
</dbReference>
<evidence type="ECO:0000256" key="5">
    <source>
        <dbReference type="ARBA" id="ARBA00022741"/>
    </source>
</evidence>
<feature type="domain" description="ABC transmembrane type-1" evidence="11">
    <location>
        <begin position="38"/>
        <end position="334"/>
    </location>
</feature>
<evidence type="ECO:0000256" key="8">
    <source>
        <dbReference type="ARBA" id="ARBA00023136"/>
    </source>
</evidence>
<evidence type="ECO:0000313" key="14">
    <source>
        <dbReference type="Proteomes" id="UP000280036"/>
    </source>
</evidence>
<feature type="transmembrane region" description="Helical" evidence="9">
    <location>
        <begin position="274"/>
        <end position="293"/>
    </location>
</feature>
<gene>
    <name evidence="13" type="primary">mldB1_4</name>
    <name evidence="13" type="ORF">NCTC10126_00899</name>
    <name evidence="12" type="ORF">NPA07_02975</name>
</gene>
<dbReference type="Gene3D" id="3.40.50.300">
    <property type="entry name" value="P-loop containing nucleotide triphosphate hydrolases"/>
    <property type="match status" value="1"/>
</dbReference>
<dbReference type="Proteomes" id="UP000280036">
    <property type="component" value="Unassembled WGS sequence"/>
</dbReference>
<dbReference type="InterPro" id="IPR027417">
    <property type="entry name" value="P-loop_NTPase"/>
</dbReference>
<dbReference type="PROSITE" id="PS50893">
    <property type="entry name" value="ABC_TRANSPORTER_2"/>
    <property type="match status" value="1"/>
</dbReference>
<sequence>MARRFTNIYLRKKGEKRVGLKIFFKFLTNFEISRSVWVFTIIFGFFVASLTNVASWLIGFITDKFLDSKTFNIANFRMKDYIIFVILLACLYIFIKVFEISQRLTISKLSAKIGWNLRLQCYQKIQQMQMSYYEEEQTGDIMSALTNDIQNITQAIWDILVSFIAIIFEFTFIAIMMFVYAPLLAIIILLIALFNASIIFLIIKSNQKFYIEQQERLGQFNGYLEEIMDALPLVNLHQQSQSVAKEFDKYSKALVKPDASAGFRMNITFPWFHFSKTLNLIILISTAALFVYYDIPIGGIKPLSAGVVMTFALYLFRINDNILLILEIVNGIQHGLGSIVRINKILALNPQFDENKLNELDYKTGKIEFKNVSFAYPSNPDKLVLKNISFTIEKGKSLALVGHTGCGKTTIAKLLSKFYVPTSGQILIDGQNILDIKSKSWRNYIDTILQETYIFNDTVKNNLTIVNPNISEQDFDKIVNKTSINEFIELMPNKYETFLKSNGNNLSEGQKQLIAITRSLIASKPISILDEATSNIDTITEFKIQKAMKHLMKDRSMLIIAHRLSTIKNVDEILVIKEGTIIERGSHKQLLNQNGHYKKIYALGVNDLLIE</sequence>
<dbReference type="Proteomes" id="UP001058569">
    <property type="component" value="Chromosome"/>
</dbReference>
<dbReference type="SUPFAM" id="SSF52540">
    <property type="entry name" value="P-loop containing nucleoside triphosphate hydrolases"/>
    <property type="match status" value="1"/>
</dbReference>
<feature type="transmembrane region" description="Helical" evidence="9">
    <location>
        <begin position="81"/>
        <end position="98"/>
    </location>
</feature>
<feature type="transmembrane region" description="Helical" evidence="9">
    <location>
        <begin position="183"/>
        <end position="203"/>
    </location>
</feature>
<evidence type="ECO:0000256" key="4">
    <source>
        <dbReference type="ARBA" id="ARBA00022692"/>
    </source>
</evidence>
<dbReference type="GO" id="GO:0015421">
    <property type="term" value="F:ABC-type oligopeptide transporter activity"/>
    <property type="evidence" value="ECO:0007669"/>
    <property type="project" value="TreeGrafter"/>
</dbReference>
<dbReference type="EMBL" id="UZVY01000001">
    <property type="protein sequence ID" value="VDR42376.1"/>
    <property type="molecule type" value="Genomic_DNA"/>
</dbReference>
<evidence type="ECO:0000256" key="3">
    <source>
        <dbReference type="ARBA" id="ARBA00022448"/>
    </source>
</evidence>
<evidence type="ECO:0000259" key="10">
    <source>
        <dbReference type="PROSITE" id="PS50893"/>
    </source>
</evidence>
<dbReference type="InterPro" id="IPR003593">
    <property type="entry name" value="AAA+_ATPase"/>
</dbReference>
<evidence type="ECO:0000256" key="2">
    <source>
        <dbReference type="ARBA" id="ARBA00005417"/>
    </source>
</evidence>
<dbReference type="Gene3D" id="1.20.1560.10">
    <property type="entry name" value="ABC transporter type 1, transmembrane domain"/>
    <property type="match status" value="1"/>
</dbReference>
<accession>A0A3P8MEV5</accession>
<dbReference type="GO" id="GO:0005737">
    <property type="term" value="C:cytoplasm"/>
    <property type="evidence" value="ECO:0007669"/>
    <property type="project" value="UniProtKB-ARBA"/>
</dbReference>
<reference evidence="12" key="2">
    <citation type="submission" date="2022-07" db="EMBL/GenBank/DDBJ databases">
        <title>Complete genome of Mycoplasma caviae type strain G122.</title>
        <authorList>
            <person name="Spergser J."/>
        </authorList>
    </citation>
    <scope>NUCLEOTIDE SEQUENCE</scope>
    <source>
        <strain evidence="12">G122</strain>
    </source>
</reference>
<comment type="subcellular location">
    <subcellularLocation>
        <location evidence="1">Cell membrane</location>
        <topology evidence="1">Multi-pass membrane protein</topology>
    </subcellularLocation>
</comment>
<keyword evidence="7 9" id="KW-1133">Transmembrane helix</keyword>
<keyword evidence="4 9" id="KW-0812">Transmembrane</keyword>
<dbReference type="FunFam" id="3.40.50.300:FF:000604">
    <property type="entry name" value="ABC transporter B family member 28"/>
    <property type="match status" value="1"/>
</dbReference>
<dbReference type="EMBL" id="CP101806">
    <property type="protein sequence ID" value="UUD34763.1"/>
    <property type="molecule type" value="Genomic_DNA"/>
</dbReference>
<dbReference type="SUPFAM" id="SSF90123">
    <property type="entry name" value="ABC transporter transmembrane region"/>
    <property type="match status" value="1"/>
</dbReference>
<protein>
    <submittedName>
        <fullName evidence="12">ABC transporter ATP-binding protein/permease</fullName>
    </submittedName>
    <submittedName>
        <fullName evidence="13">ABC-type multidrug/protein/lipid transport system ATPase component</fullName>
        <ecNumber evidence="13">3.6.3.-</ecNumber>
    </submittedName>
</protein>
<evidence type="ECO:0000256" key="7">
    <source>
        <dbReference type="ARBA" id="ARBA00022989"/>
    </source>
</evidence>
<dbReference type="PANTHER" id="PTHR43394">
    <property type="entry name" value="ATP-DEPENDENT PERMEASE MDL1, MITOCHONDRIAL"/>
    <property type="match status" value="1"/>
</dbReference>
<dbReference type="InterPro" id="IPR036640">
    <property type="entry name" value="ABC1_TM_sf"/>
</dbReference>
<evidence type="ECO:0000259" key="11">
    <source>
        <dbReference type="PROSITE" id="PS50929"/>
    </source>
</evidence>
<evidence type="ECO:0000313" key="13">
    <source>
        <dbReference type="EMBL" id="VDR42376.1"/>
    </source>
</evidence>
<dbReference type="RefSeq" id="WP_126118565.1">
    <property type="nucleotide sequence ID" value="NZ_CP101806.1"/>
</dbReference>
<comment type="similarity">
    <text evidence="2">Belongs to the ABC transporter superfamily.</text>
</comment>
<keyword evidence="5" id="KW-0547">Nucleotide-binding</keyword>
<dbReference type="AlphaFoldDB" id="A0A3P8MEV5"/>
<evidence type="ECO:0000313" key="15">
    <source>
        <dbReference type="Proteomes" id="UP001058569"/>
    </source>
</evidence>
<proteinExistence type="inferred from homology"/>
<keyword evidence="8 9" id="KW-0472">Membrane</keyword>
<feature type="transmembrane region" description="Helical" evidence="9">
    <location>
        <begin position="155"/>
        <end position="177"/>
    </location>
</feature>
<dbReference type="EC" id="3.6.3.-" evidence="13"/>
<keyword evidence="15" id="KW-1185">Reference proteome</keyword>
<dbReference type="GO" id="GO:0016887">
    <property type="term" value="F:ATP hydrolysis activity"/>
    <property type="evidence" value="ECO:0007669"/>
    <property type="project" value="InterPro"/>
</dbReference>
<keyword evidence="6 12" id="KW-0067">ATP-binding</keyword>
<evidence type="ECO:0000256" key="9">
    <source>
        <dbReference type="SAM" id="Phobius"/>
    </source>
</evidence>